<accession>A0A1H2R069</accession>
<comment type="cofactor">
    <cofactor evidence="1">
        <name>Mg(2+)</name>
        <dbReference type="ChEBI" id="CHEBI:18420"/>
    </cofactor>
</comment>
<dbReference type="InterPro" id="IPR047198">
    <property type="entry name" value="DDP-like_NUDIX"/>
</dbReference>
<evidence type="ECO:0000256" key="3">
    <source>
        <dbReference type="ARBA" id="ARBA00022801"/>
    </source>
</evidence>
<name>A0A1H2R069_9RHOB</name>
<evidence type="ECO:0000259" key="5">
    <source>
        <dbReference type="PROSITE" id="PS51462"/>
    </source>
</evidence>
<proteinExistence type="predicted"/>
<dbReference type="GO" id="GO:0016462">
    <property type="term" value="F:pyrophosphatase activity"/>
    <property type="evidence" value="ECO:0007669"/>
    <property type="project" value="InterPro"/>
</dbReference>
<dbReference type="CDD" id="cd04666">
    <property type="entry name" value="NUDIX_DIPP2_like_Nudt4"/>
    <property type="match status" value="1"/>
</dbReference>
<evidence type="ECO:0000256" key="4">
    <source>
        <dbReference type="ARBA" id="ARBA00022842"/>
    </source>
</evidence>
<evidence type="ECO:0000313" key="7">
    <source>
        <dbReference type="Proteomes" id="UP000199441"/>
    </source>
</evidence>
<dbReference type="OrthoDB" id="7066910at2"/>
<feature type="domain" description="Nudix hydrolase" evidence="5">
    <location>
        <begin position="20"/>
        <end position="152"/>
    </location>
</feature>
<dbReference type="STRING" id="670155.SAMN04488001_0344"/>
<keyword evidence="3" id="KW-0378">Hydrolase</keyword>
<dbReference type="SUPFAM" id="SSF55811">
    <property type="entry name" value="Nudix"/>
    <property type="match status" value="1"/>
</dbReference>
<dbReference type="PROSITE" id="PS51462">
    <property type="entry name" value="NUDIX"/>
    <property type="match status" value="1"/>
</dbReference>
<keyword evidence="4" id="KW-0460">Magnesium</keyword>
<keyword evidence="7" id="KW-1185">Reference proteome</keyword>
<dbReference type="Proteomes" id="UP000199441">
    <property type="component" value="Unassembled WGS sequence"/>
</dbReference>
<dbReference type="Gene3D" id="3.90.79.10">
    <property type="entry name" value="Nucleoside Triphosphate Pyrophosphohydrolase"/>
    <property type="match status" value="1"/>
</dbReference>
<dbReference type="PANTHER" id="PTHR12629:SF0">
    <property type="entry name" value="DIPHOSPHOINOSITOL-POLYPHOSPHATE DIPHOSPHATASE"/>
    <property type="match status" value="1"/>
</dbReference>
<organism evidence="6 7">
    <name type="scientific">Litoreibacter albidus</name>
    <dbReference type="NCBI Taxonomy" id="670155"/>
    <lineage>
        <taxon>Bacteria</taxon>
        <taxon>Pseudomonadati</taxon>
        <taxon>Pseudomonadota</taxon>
        <taxon>Alphaproteobacteria</taxon>
        <taxon>Rhodobacterales</taxon>
        <taxon>Roseobacteraceae</taxon>
        <taxon>Litoreibacter</taxon>
    </lineage>
</organism>
<dbReference type="EMBL" id="FNOI01000001">
    <property type="protein sequence ID" value="SDW12866.1"/>
    <property type="molecule type" value="Genomic_DNA"/>
</dbReference>
<dbReference type="RefSeq" id="WP_089943464.1">
    <property type="nucleotide sequence ID" value="NZ_FNOI01000001.1"/>
</dbReference>
<reference evidence="7" key="1">
    <citation type="submission" date="2016-10" db="EMBL/GenBank/DDBJ databases">
        <authorList>
            <person name="Varghese N."/>
            <person name="Submissions S."/>
        </authorList>
    </citation>
    <scope>NUCLEOTIDE SEQUENCE [LARGE SCALE GENOMIC DNA]</scope>
    <source>
        <strain evidence="7">DSM 26922</strain>
    </source>
</reference>
<keyword evidence="2" id="KW-0479">Metal-binding</keyword>
<dbReference type="PANTHER" id="PTHR12629">
    <property type="entry name" value="DIPHOSPHOINOSITOL POLYPHOSPHATE PHOSPHOHYDROLASE"/>
    <property type="match status" value="1"/>
</dbReference>
<dbReference type="AlphaFoldDB" id="A0A1H2R069"/>
<evidence type="ECO:0000256" key="2">
    <source>
        <dbReference type="ARBA" id="ARBA00022723"/>
    </source>
</evidence>
<protein>
    <submittedName>
        <fullName evidence="6">8-oxo-dGTP pyrophosphatase MutT, NUDIX family</fullName>
    </submittedName>
</protein>
<gene>
    <name evidence="6" type="ORF">SAMN04488001_0344</name>
</gene>
<sequence length="158" mass="17909">MSLIKMKHPPLRMTGSHKRDVRTQFGALCFRVQGTETQVLLITSRGSRRWIIPKGWPMDDLPPAKAAAVEAYEEAGVEGKAYNICLGLYSYTKVMDGADDLPCAVSVFPVKVQKSLKRWPESKERTRKWFSQKKAAARVREPELRKIIKSFDASLLKS</sequence>
<evidence type="ECO:0000313" key="6">
    <source>
        <dbReference type="EMBL" id="SDW12866.1"/>
    </source>
</evidence>
<dbReference type="InterPro" id="IPR000086">
    <property type="entry name" value="NUDIX_hydrolase_dom"/>
</dbReference>
<dbReference type="GO" id="GO:0046872">
    <property type="term" value="F:metal ion binding"/>
    <property type="evidence" value="ECO:0007669"/>
    <property type="project" value="UniProtKB-KW"/>
</dbReference>
<evidence type="ECO:0000256" key="1">
    <source>
        <dbReference type="ARBA" id="ARBA00001946"/>
    </source>
</evidence>
<dbReference type="Pfam" id="PF00293">
    <property type="entry name" value="NUDIX"/>
    <property type="match status" value="1"/>
</dbReference>
<dbReference type="GO" id="GO:0005737">
    <property type="term" value="C:cytoplasm"/>
    <property type="evidence" value="ECO:0007669"/>
    <property type="project" value="TreeGrafter"/>
</dbReference>
<dbReference type="InterPro" id="IPR015797">
    <property type="entry name" value="NUDIX_hydrolase-like_dom_sf"/>
</dbReference>